<dbReference type="FunFam" id="3.90.190.10:FF:000148">
    <property type="entry name" value="Dual specificity protein phosphatase PHS1"/>
    <property type="match status" value="1"/>
</dbReference>
<organism evidence="6 7">
    <name type="scientific">Gossypium barbadense</name>
    <name type="common">Sea Island cotton</name>
    <name type="synonym">Hibiscus barbadensis</name>
    <dbReference type="NCBI Taxonomy" id="3634"/>
    <lineage>
        <taxon>Eukaryota</taxon>
        <taxon>Viridiplantae</taxon>
        <taxon>Streptophyta</taxon>
        <taxon>Embryophyta</taxon>
        <taxon>Tracheophyta</taxon>
        <taxon>Spermatophyta</taxon>
        <taxon>Magnoliopsida</taxon>
        <taxon>eudicotyledons</taxon>
        <taxon>Gunneridae</taxon>
        <taxon>Pentapetalae</taxon>
        <taxon>rosids</taxon>
        <taxon>malvids</taxon>
        <taxon>Malvales</taxon>
        <taxon>Malvaceae</taxon>
        <taxon>Malvoideae</taxon>
        <taxon>Gossypium</taxon>
    </lineage>
</organism>
<dbReference type="PANTHER" id="PTHR47100">
    <property type="entry name" value="DUAL SPECIFICITY PROTEIN PHOSPHATASE PHS1"/>
    <property type="match status" value="1"/>
</dbReference>
<proteinExistence type="predicted"/>
<dbReference type="InterPro" id="IPR000340">
    <property type="entry name" value="Dual-sp_phosphatase_cat-dom"/>
</dbReference>
<dbReference type="EMBL" id="CM018210">
    <property type="protein sequence ID" value="KAB2067973.1"/>
    <property type="molecule type" value="Genomic_DNA"/>
</dbReference>
<dbReference type="InterPro" id="IPR020422">
    <property type="entry name" value="TYR_PHOSPHATASE_DUAL_dom"/>
</dbReference>
<feature type="region of interest" description="Disordered" evidence="3">
    <location>
        <begin position="545"/>
        <end position="598"/>
    </location>
</feature>
<keyword evidence="7" id="KW-1185">Reference proteome</keyword>
<dbReference type="Gene3D" id="3.90.190.10">
    <property type="entry name" value="Protein tyrosine phosphatase superfamily"/>
    <property type="match status" value="1"/>
</dbReference>
<dbReference type="CDD" id="cd14498">
    <property type="entry name" value="DSP"/>
    <property type="match status" value="1"/>
</dbReference>
<keyword evidence="2" id="KW-0904">Protein phosphatase</keyword>
<dbReference type="GO" id="GO:0009737">
    <property type="term" value="P:response to abscisic acid"/>
    <property type="evidence" value="ECO:0007669"/>
    <property type="project" value="InterPro"/>
</dbReference>
<protein>
    <submittedName>
        <fullName evidence="6">Uncharacterized protein</fullName>
    </submittedName>
</protein>
<evidence type="ECO:0000256" key="2">
    <source>
        <dbReference type="ARBA" id="ARBA00022912"/>
    </source>
</evidence>
<dbReference type="Pfam" id="PF09192">
    <property type="entry name" value="Act-Frag_cataly"/>
    <property type="match status" value="1"/>
</dbReference>
<evidence type="ECO:0000313" key="7">
    <source>
        <dbReference type="Proteomes" id="UP000327439"/>
    </source>
</evidence>
<dbReference type="SMART" id="SM00195">
    <property type="entry name" value="DSPc"/>
    <property type="match status" value="1"/>
</dbReference>
<dbReference type="SUPFAM" id="SSF52799">
    <property type="entry name" value="(Phosphotyrosine protein) phosphatases II"/>
    <property type="match status" value="1"/>
</dbReference>
<evidence type="ECO:0000256" key="1">
    <source>
        <dbReference type="ARBA" id="ARBA00022801"/>
    </source>
</evidence>
<dbReference type="GO" id="GO:0004721">
    <property type="term" value="F:phosphoprotein phosphatase activity"/>
    <property type="evidence" value="ECO:0007669"/>
    <property type="project" value="UniProtKB-KW"/>
</dbReference>
<feature type="domain" description="Tyrosine specific protein phosphatases" evidence="5">
    <location>
        <begin position="755"/>
        <end position="811"/>
    </location>
</feature>
<dbReference type="InterPro" id="IPR016130">
    <property type="entry name" value="Tyr_Pase_AS"/>
</dbReference>
<dbReference type="PROSITE" id="PS00383">
    <property type="entry name" value="TYR_PHOSPHATASE_1"/>
    <property type="match status" value="1"/>
</dbReference>
<dbReference type="Proteomes" id="UP000327439">
    <property type="component" value="Chromosome A09"/>
</dbReference>
<feature type="compositionally biased region" description="Polar residues" evidence="3">
    <location>
        <begin position="565"/>
        <end position="574"/>
    </location>
</feature>
<gene>
    <name evidence="6" type="ORF">ES319_A09G265100v1</name>
</gene>
<dbReference type="GO" id="GO:0043622">
    <property type="term" value="P:cortical microtubule organization"/>
    <property type="evidence" value="ECO:0007669"/>
    <property type="project" value="InterPro"/>
</dbReference>
<dbReference type="PANTHER" id="PTHR47100:SF5">
    <property type="entry name" value="DUAL SPECIFICITY PROTEIN PHOSPHATASE PHS1"/>
    <property type="match status" value="1"/>
</dbReference>
<feature type="region of interest" description="Disordered" evidence="3">
    <location>
        <begin position="81"/>
        <end position="117"/>
    </location>
</feature>
<sequence>MAQHQKESPAPAIINPLRLQLYMQELQEKEEDKEVDLRSYEPDTPLPLTVTSRVLYMLGDITAGPAYRFSQWLELVRKRSGKNRSSGFPNRPNRLVNMPSCAEESSTDSQSLPSAEQPSEISLWDRLGKAAILDIESISFSWDMLSSLHHTEHSSSAEQSEDEQNKALEEAAAVIKFSSSRMATQSERLGYELAKWLGIRTPQARVVHNCSPEWLQIKEAAQKARVTATQEGDEVGEVTCSELLEALELSRCLLLMSYVHGLPLLESSSAFDSKEAAERTAAALGRVLMLDLVIRNEDRLPCRQLRWRGNPANLLLTDKTSSANIGSFDEAFDTAIKRFRPRVIRAIQKERRASSVDCRLSTHSPGLTSQSSDLSDIIESPRSSDMSLVGSSFSESFHSDSYIVAIDSGVPRRPPIGKRSNDQVMYPKLVELLLNSSSYSSNLLHDITCGKLGSAPPEDTETTDVQGMEATSVIQEFRSGFRAALRDLQGFHIFLLTLHQKLDSLLRQFLSIINKTTSGDFDKEDYTVPESPYTPCLGGASFPFTPTKERMLSDNQADCSDSESQRSAPKTSSSGHRESLDSSSPVSRDGWHGKFYKGNGEPHRSLRLTAKLRDFNKFAKVDAEPSKELEQWNEMLKNDAVKLCQDNNFNTGFFEGSDNNSVVDAYELKVRLEHILDRIALISEAANTEKPSLITSCLFIGGALAARSAYTLQHFGITHILCLCSNEIGQADSQYHDLFEYKNFSIYDNEDSNISSIFEEVCDFIDHIEQTGGRVLVHCFEGKSRSATVVIAYLMLRKNLTLLEAWNSLKRAHRRAQPNDGFARILLDLDRKLHGKVSMEWHQRKPMMKVCPICGKNAGLSSSSLKLHLQKAHKKLSSGSVDSAMTMEIQKALDALKINRGGSVSPTQRQSHSVMDK</sequence>
<dbReference type="PROSITE" id="PS50054">
    <property type="entry name" value="TYR_PHOSPHATASE_DUAL"/>
    <property type="match status" value="1"/>
</dbReference>
<feature type="domain" description="Tyrosine-protein phosphatase" evidence="4">
    <location>
        <begin position="690"/>
        <end position="835"/>
    </location>
</feature>
<accession>A0A5J5UKQ6</accession>
<evidence type="ECO:0000259" key="4">
    <source>
        <dbReference type="PROSITE" id="PS50054"/>
    </source>
</evidence>
<dbReference type="InterPro" id="IPR036940">
    <property type="entry name" value="PI3/4_kinase_cat_sf"/>
</dbReference>
<dbReference type="InterPro" id="IPR029021">
    <property type="entry name" value="Prot-tyrosine_phosphatase-like"/>
</dbReference>
<evidence type="ECO:0000259" key="5">
    <source>
        <dbReference type="PROSITE" id="PS50056"/>
    </source>
</evidence>
<dbReference type="AlphaFoldDB" id="A0A5J5UKQ6"/>
<dbReference type="OrthoDB" id="10252009at2759"/>
<dbReference type="InterPro" id="IPR015275">
    <property type="entry name" value="Actin-fragmin_kin_cat_dom"/>
</dbReference>
<dbReference type="PROSITE" id="PS50056">
    <property type="entry name" value="TYR_PHOSPHATASE_2"/>
    <property type="match status" value="1"/>
</dbReference>
<dbReference type="InterPro" id="IPR000387">
    <property type="entry name" value="Tyr_Pase_dom"/>
</dbReference>
<evidence type="ECO:0000313" key="6">
    <source>
        <dbReference type="EMBL" id="KAB2067973.1"/>
    </source>
</evidence>
<keyword evidence="1" id="KW-0378">Hydrolase</keyword>
<feature type="compositionally biased region" description="Polar residues" evidence="3">
    <location>
        <begin position="103"/>
        <end position="117"/>
    </location>
</feature>
<reference evidence="7" key="1">
    <citation type="journal article" date="2020" name="Nat. Genet.">
        <title>Genomic diversifications of five Gossypium allopolyploid species and their impact on cotton improvement.</title>
        <authorList>
            <person name="Chen Z.J."/>
            <person name="Sreedasyam A."/>
            <person name="Ando A."/>
            <person name="Song Q."/>
            <person name="De Santiago L.M."/>
            <person name="Hulse-Kemp A.M."/>
            <person name="Ding M."/>
            <person name="Ye W."/>
            <person name="Kirkbride R.C."/>
            <person name="Jenkins J."/>
            <person name="Plott C."/>
            <person name="Lovell J."/>
            <person name="Lin Y.M."/>
            <person name="Vaughn R."/>
            <person name="Liu B."/>
            <person name="Simpson S."/>
            <person name="Scheffler B.E."/>
            <person name="Wen L."/>
            <person name="Saski C.A."/>
            <person name="Grover C.E."/>
            <person name="Hu G."/>
            <person name="Conover J.L."/>
            <person name="Carlson J.W."/>
            <person name="Shu S."/>
            <person name="Boston L.B."/>
            <person name="Williams M."/>
            <person name="Peterson D.G."/>
            <person name="McGee K."/>
            <person name="Jones D.C."/>
            <person name="Wendel J.F."/>
            <person name="Stelly D.M."/>
            <person name="Grimwood J."/>
            <person name="Schmutz J."/>
        </authorList>
    </citation>
    <scope>NUCLEOTIDE SEQUENCE [LARGE SCALE GENOMIC DNA]</scope>
    <source>
        <strain evidence="7">cv. 3-79</strain>
    </source>
</reference>
<dbReference type="SUPFAM" id="SSF56112">
    <property type="entry name" value="Protein kinase-like (PK-like)"/>
    <property type="match status" value="1"/>
</dbReference>
<dbReference type="Pfam" id="PF00782">
    <property type="entry name" value="DSPc"/>
    <property type="match status" value="1"/>
</dbReference>
<dbReference type="Gene3D" id="1.10.1070.11">
    <property type="entry name" value="Phosphatidylinositol 3-/4-kinase, catalytic domain"/>
    <property type="match status" value="1"/>
</dbReference>
<name>A0A5J5UKQ6_GOSBA</name>
<dbReference type="InterPro" id="IPR035010">
    <property type="entry name" value="PHS1"/>
</dbReference>
<dbReference type="InterPro" id="IPR011009">
    <property type="entry name" value="Kinase-like_dom_sf"/>
</dbReference>
<evidence type="ECO:0000256" key="3">
    <source>
        <dbReference type="SAM" id="MobiDB-lite"/>
    </source>
</evidence>